<gene>
    <name evidence="1" type="primary">PARPA_13980.1 scaffold 47516</name>
</gene>
<evidence type="ECO:0000313" key="1">
    <source>
        <dbReference type="EMBL" id="CEP19664.1"/>
    </source>
</evidence>
<name>A0A0B7NX12_9FUNG</name>
<reference evidence="1 2" key="1">
    <citation type="submission" date="2014-09" db="EMBL/GenBank/DDBJ databases">
        <authorList>
            <person name="Ellenberger Sabrina"/>
        </authorList>
    </citation>
    <scope>NUCLEOTIDE SEQUENCE [LARGE SCALE GENOMIC DNA]</scope>
    <source>
        <strain evidence="1 2">CBS 412.66</strain>
    </source>
</reference>
<accession>A0A0B7NX12</accession>
<sequence>MKLDEKHSIEEQIYMEEEDNAQHQHRWTWVRRFILSIILITCAMQSFYYVNDDTQDIFTSTVTDITQNSKKSHIVLHTGFPPTQDISGLPIEYGKAAATAFSPNPSNTKKQIDMKHLRTNDESWWDRLFPNSHVHLVSVQMPVVGKKTNSVNATLSICASKRSKFGPNSPQIPDLTKCVNSASVQTQDVDPEDLFGVLEWVPDTTIVLKKSKMYWLVVQAPSQDAAFEWVYAQGGSNHYGTAYETELGWEFKLEGEPIPSAMLMVDDHVKN</sequence>
<organism evidence="1 2">
    <name type="scientific">Parasitella parasitica</name>
    <dbReference type="NCBI Taxonomy" id="35722"/>
    <lineage>
        <taxon>Eukaryota</taxon>
        <taxon>Fungi</taxon>
        <taxon>Fungi incertae sedis</taxon>
        <taxon>Mucoromycota</taxon>
        <taxon>Mucoromycotina</taxon>
        <taxon>Mucoromycetes</taxon>
        <taxon>Mucorales</taxon>
        <taxon>Mucorineae</taxon>
        <taxon>Mucoraceae</taxon>
        <taxon>Parasitella</taxon>
    </lineage>
</organism>
<proteinExistence type="predicted"/>
<evidence type="ECO:0000313" key="2">
    <source>
        <dbReference type="Proteomes" id="UP000054107"/>
    </source>
</evidence>
<dbReference type="Proteomes" id="UP000054107">
    <property type="component" value="Unassembled WGS sequence"/>
</dbReference>
<protein>
    <submittedName>
        <fullName evidence="1">Uncharacterized protein</fullName>
    </submittedName>
</protein>
<dbReference type="OrthoDB" id="2202643at2759"/>
<keyword evidence="2" id="KW-1185">Reference proteome</keyword>
<dbReference type="AlphaFoldDB" id="A0A0B7NX12"/>
<dbReference type="EMBL" id="LN734065">
    <property type="protein sequence ID" value="CEP19664.1"/>
    <property type="molecule type" value="Genomic_DNA"/>
</dbReference>